<accession>A0A1D2VK14</accession>
<dbReference type="PANTHER" id="PTHR23407:SF1">
    <property type="entry name" value="5-FORMYLTETRAHYDROFOLATE CYCLO-LIGASE"/>
    <property type="match status" value="1"/>
</dbReference>
<dbReference type="AlphaFoldDB" id="A0A1D2VK14"/>
<dbReference type="Pfam" id="PF01812">
    <property type="entry name" value="5-FTHF_cyc-lig"/>
    <property type="match status" value="1"/>
</dbReference>
<dbReference type="FunCoup" id="A0A1D2VK14">
    <property type="interactions" value="216"/>
</dbReference>
<dbReference type="EMBL" id="KV454478">
    <property type="protein sequence ID" value="ODV61940.1"/>
    <property type="molecule type" value="Genomic_DNA"/>
</dbReference>
<dbReference type="GO" id="GO:0030272">
    <property type="term" value="F:5-formyltetrahydrofolate cyclo-ligase activity"/>
    <property type="evidence" value="ECO:0007669"/>
    <property type="project" value="UniProtKB-EC"/>
</dbReference>
<comment type="similarity">
    <text evidence="1">Belongs to the 5-formyltetrahydrofolate cyclo-ligase family.</text>
</comment>
<dbReference type="InterPro" id="IPR002698">
    <property type="entry name" value="FTHF_cligase"/>
</dbReference>
<evidence type="ECO:0000256" key="5">
    <source>
        <dbReference type="ARBA" id="ARBA00038966"/>
    </source>
</evidence>
<organism evidence="6 7">
    <name type="scientific">Ascoidea rubescens DSM 1968</name>
    <dbReference type="NCBI Taxonomy" id="1344418"/>
    <lineage>
        <taxon>Eukaryota</taxon>
        <taxon>Fungi</taxon>
        <taxon>Dikarya</taxon>
        <taxon>Ascomycota</taxon>
        <taxon>Saccharomycotina</taxon>
        <taxon>Saccharomycetes</taxon>
        <taxon>Ascoideaceae</taxon>
        <taxon>Ascoidea</taxon>
    </lineage>
</organism>
<evidence type="ECO:0000256" key="3">
    <source>
        <dbReference type="ARBA" id="ARBA00022840"/>
    </source>
</evidence>
<dbReference type="InParanoid" id="A0A1D2VK14"/>
<keyword evidence="7" id="KW-1185">Reference proteome</keyword>
<reference evidence="7" key="1">
    <citation type="submission" date="2016-05" db="EMBL/GenBank/DDBJ databases">
        <title>Comparative genomics of biotechnologically important yeasts.</title>
        <authorList>
            <consortium name="DOE Joint Genome Institute"/>
            <person name="Riley R."/>
            <person name="Haridas S."/>
            <person name="Wolfe K.H."/>
            <person name="Lopes M.R."/>
            <person name="Hittinger C.T."/>
            <person name="Goker M."/>
            <person name="Salamov A."/>
            <person name="Wisecaver J."/>
            <person name="Long T.M."/>
            <person name="Aerts A.L."/>
            <person name="Barry K."/>
            <person name="Choi C."/>
            <person name="Clum A."/>
            <person name="Coughlan A.Y."/>
            <person name="Deshpande S."/>
            <person name="Douglass A.P."/>
            <person name="Hanson S.J."/>
            <person name="Klenk H.-P."/>
            <person name="Labutti K."/>
            <person name="Lapidus A."/>
            <person name="Lindquist E."/>
            <person name="Lipzen A."/>
            <person name="Meier-Kolthoff J.P."/>
            <person name="Ohm R.A."/>
            <person name="Otillar R.P."/>
            <person name="Pangilinan J."/>
            <person name="Peng Y."/>
            <person name="Rokas A."/>
            <person name="Rosa C.A."/>
            <person name="Scheuner C."/>
            <person name="Sibirny A.A."/>
            <person name="Slot J.C."/>
            <person name="Stielow J.B."/>
            <person name="Sun H."/>
            <person name="Kurtzman C.P."/>
            <person name="Blackwell M."/>
            <person name="Grigoriev I.V."/>
            <person name="Jeffries T.W."/>
        </authorList>
    </citation>
    <scope>NUCLEOTIDE SEQUENCE [LARGE SCALE GENOMIC DNA]</scope>
    <source>
        <strain evidence="7">DSM 1968</strain>
    </source>
</reference>
<evidence type="ECO:0000256" key="2">
    <source>
        <dbReference type="ARBA" id="ARBA00022741"/>
    </source>
</evidence>
<evidence type="ECO:0000256" key="1">
    <source>
        <dbReference type="ARBA" id="ARBA00010638"/>
    </source>
</evidence>
<protein>
    <recommendedName>
        <fullName evidence="5">5-formyltetrahydrofolate cyclo-ligase</fullName>
        <ecNumber evidence="5">6.3.3.2</ecNumber>
    </recommendedName>
</protein>
<dbReference type="SUPFAM" id="SSF100950">
    <property type="entry name" value="NagB/RpiA/CoA transferase-like"/>
    <property type="match status" value="1"/>
</dbReference>
<dbReference type="GeneID" id="30966601"/>
<dbReference type="PANTHER" id="PTHR23407">
    <property type="entry name" value="ATPASE INHIBITOR/5-FORMYLTETRAHYDROFOLATE CYCLO-LIGASE"/>
    <property type="match status" value="1"/>
</dbReference>
<dbReference type="GO" id="GO:0005739">
    <property type="term" value="C:mitochondrion"/>
    <property type="evidence" value="ECO:0007669"/>
    <property type="project" value="TreeGrafter"/>
</dbReference>
<dbReference type="GO" id="GO:0035999">
    <property type="term" value="P:tetrahydrofolate interconversion"/>
    <property type="evidence" value="ECO:0007669"/>
    <property type="project" value="TreeGrafter"/>
</dbReference>
<evidence type="ECO:0000313" key="7">
    <source>
        <dbReference type="Proteomes" id="UP000095038"/>
    </source>
</evidence>
<dbReference type="EC" id="6.3.3.2" evidence="5"/>
<keyword evidence="2" id="KW-0547">Nucleotide-binding</keyword>
<dbReference type="OrthoDB" id="2015992at2759"/>
<evidence type="ECO:0000256" key="4">
    <source>
        <dbReference type="ARBA" id="ARBA00036539"/>
    </source>
</evidence>
<gene>
    <name evidence="6" type="ORF">ASCRUDRAFT_75194</name>
</gene>
<dbReference type="RefSeq" id="XP_020048247.1">
    <property type="nucleotide sequence ID" value="XM_020192965.1"/>
</dbReference>
<keyword evidence="6" id="KW-0808">Transferase</keyword>
<comment type="catalytic activity">
    <reaction evidence="4">
        <text>(6S)-5-formyl-5,6,7,8-tetrahydrofolate + ATP = (6R)-5,10-methenyltetrahydrofolate + ADP + phosphate</text>
        <dbReference type="Rhea" id="RHEA:10488"/>
        <dbReference type="ChEBI" id="CHEBI:30616"/>
        <dbReference type="ChEBI" id="CHEBI:43474"/>
        <dbReference type="ChEBI" id="CHEBI:57455"/>
        <dbReference type="ChEBI" id="CHEBI:57457"/>
        <dbReference type="ChEBI" id="CHEBI:456216"/>
        <dbReference type="EC" id="6.3.3.2"/>
    </reaction>
</comment>
<dbReference type="Gene3D" id="3.40.50.10420">
    <property type="entry name" value="NagB/RpiA/CoA transferase-like"/>
    <property type="match status" value="1"/>
</dbReference>
<dbReference type="STRING" id="1344418.A0A1D2VK14"/>
<dbReference type="Proteomes" id="UP000095038">
    <property type="component" value="Unassembled WGS sequence"/>
</dbReference>
<sequence>MSKQLKVFLRKELNFRLSSVSQRSLDAQASNVYSILKDLPVYQRAKSVAIYMSMPSKEVPTLSIIKHLFGDDKFVFLPKCFINLNEINESASDKYITEKSLLNNYYEKYYLPVDFDQDCKPERNTMMFFQMNSFDDVLDLKPSGKYKLKEPSGINQKEIFDSQIGLDLIIMPAMGYEITNKNTQIKRLGHGAGFYDSFVHKLHRQSKLKATYLLGIGLKEQLIENIPYEKHDVYLDGLIVDDIFYESTDSSYE</sequence>
<proteinExistence type="inferred from homology"/>
<dbReference type="GO" id="GO:0009396">
    <property type="term" value="P:folic acid-containing compound biosynthetic process"/>
    <property type="evidence" value="ECO:0007669"/>
    <property type="project" value="TreeGrafter"/>
</dbReference>
<dbReference type="InterPro" id="IPR037171">
    <property type="entry name" value="NagB/RpiA_transferase-like"/>
</dbReference>
<dbReference type="InterPro" id="IPR024185">
    <property type="entry name" value="FTHF_cligase-like_sf"/>
</dbReference>
<evidence type="ECO:0000313" key="6">
    <source>
        <dbReference type="EMBL" id="ODV61940.1"/>
    </source>
</evidence>
<dbReference type="GO" id="GO:0016740">
    <property type="term" value="F:transferase activity"/>
    <property type="evidence" value="ECO:0007669"/>
    <property type="project" value="UniProtKB-KW"/>
</dbReference>
<dbReference type="GO" id="GO:0005524">
    <property type="term" value="F:ATP binding"/>
    <property type="evidence" value="ECO:0007669"/>
    <property type="project" value="UniProtKB-KW"/>
</dbReference>
<name>A0A1D2VK14_9ASCO</name>
<keyword evidence="3" id="KW-0067">ATP-binding</keyword>